<dbReference type="AlphaFoldDB" id="A0A7Y7EAF6"/>
<reference evidence="3 4" key="1">
    <citation type="submission" date="2020-04" db="EMBL/GenBank/DDBJ databases">
        <title>Draft Genome Sequence of Streptomyces morookaense DSM 40503, an 8-azaguanine-producing strain.</title>
        <authorList>
            <person name="Qi J."/>
            <person name="Gao J.-M."/>
        </authorList>
    </citation>
    <scope>NUCLEOTIDE SEQUENCE [LARGE SCALE GENOMIC DNA]</scope>
    <source>
        <strain evidence="3 4">DSM 40503</strain>
    </source>
</reference>
<keyword evidence="2" id="KW-0472">Membrane</keyword>
<organism evidence="3 4">
    <name type="scientific">Streptomyces morookaense</name>
    <name type="common">Streptoverticillium morookaense</name>
    <dbReference type="NCBI Taxonomy" id="1970"/>
    <lineage>
        <taxon>Bacteria</taxon>
        <taxon>Bacillati</taxon>
        <taxon>Actinomycetota</taxon>
        <taxon>Actinomycetes</taxon>
        <taxon>Kitasatosporales</taxon>
        <taxon>Streptomycetaceae</taxon>
        <taxon>Streptomyces</taxon>
    </lineage>
</organism>
<evidence type="ECO:0000313" key="4">
    <source>
        <dbReference type="Proteomes" id="UP000587462"/>
    </source>
</evidence>
<keyword evidence="2" id="KW-1133">Transmembrane helix</keyword>
<evidence type="ECO:0000256" key="1">
    <source>
        <dbReference type="SAM" id="MobiDB-lite"/>
    </source>
</evidence>
<feature type="compositionally biased region" description="Low complexity" evidence="1">
    <location>
        <begin position="246"/>
        <end position="256"/>
    </location>
</feature>
<evidence type="ECO:0000313" key="3">
    <source>
        <dbReference type="EMBL" id="NVK82038.1"/>
    </source>
</evidence>
<feature type="transmembrane region" description="Helical" evidence="2">
    <location>
        <begin position="257"/>
        <end position="278"/>
    </location>
</feature>
<proteinExistence type="predicted"/>
<dbReference type="Proteomes" id="UP000587462">
    <property type="component" value="Unassembled WGS sequence"/>
</dbReference>
<evidence type="ECO:0000256" key="2">
    <source>
        <dbReference type="SAM" id="Phobius"/>
    </source>
</evidence>
<dbReference type="EMBL" id="JABBXF010000104">
    <property type="protein sequence ID" value="NVK82038.1"/>
    <property type="molecule type" value="Genomic_DNA"/>
</dbReference>
<keyword evidence="2" id="KW-0812">Transmembrane</keyword>
<comment type="caution">
    <text evidence="3">The sequence shown here is derived from an EMBL/GenBank/DDBJ whole genome shotgun (WGS) entry which is preliminary data.</text>
</comment>
<accession>A0A7Y7EAF6</accession>
<name>A0A7Y7EAF6_STRMO</name>
<feature type="region of interest" description="Disordered" evidence="1">
    <location>
        <begin position="233"/>
        <end position="256"/>
    </location>
</feature>
<protein>
    <submittedName>
        <fullName evidence="3">Uncharacterized protein</fullName>
    </submittedName>
</protein>
<keyword evidence="4" id="KW-1185">Reference proteome</keyword>
<sequence>MSHNRRSSPPNSHRRTHSPIGQAVVATALLSAMTVLPARAAAGPADIPDLQAAVDTLKSADVHNAICRFLGVPIPQGGSRAAQTIPAKANPCDGQPSFTVGQTPLAVFSVAPDFADGKAQAVLASALQLSYVAAPVDVGNGRTATVLLAATQGGGWHLAAVRDSNSDANYASKGTAVSPVFSEPQLNAWYQLNIDQVTPLNDAAKTGLGGKQSVSLADYQKLVESRYADKQPGSDYATKGYSSGYAPAARPSDSSPATMTVLGASGAAVALVGGALVLRRRKRARP</sequence>
<gene>
    <name evidence="3" type="ORF">HG542_30960</name>
</gene>